<sequence length="58" mass="6510">MVICFTVLRAALPDSLQKVIKSSPCNNLCLIIIRGLKMLKNTLHSDFFKLAFEDGTLK</sequence>
<proteinExistence type="predicted"/>
<name>A0A381QF46_9ZZZZ</name>
<gene>
    <name evidence="1" type="ORF">METZ01_LOCUS30454</name>
</gene>
<organism evidence="1">
    <name type="scientific">marine metagenome</name>
    <dbReference type="NCBI Taxonomy" id="408172"/>
    <lineage>
        <taxon>unclassified sequences</taxon>
        <taxon>metagenomes</taxon>
        <taxon>ecological metagenomes</taxon>
    </lineage>
</organism>
<dbReference type="AlphaFoldDB" id="A0A381QF46"/>
<accession>A0A381QF46</accession>
<dbReference type="EMBL" id="UINC01001323">
    <property type="protein sequence ID" value="SUZ77600.1"/>
    <property type="molecule type" value="Genomic_DNA"/>
</dbReference>
<evidence type="ECO:0000313" key="1">
    <source>
        <dbReference type="EMBL" id="SUZ77600.1"/>
    </source>
</evidence>
<protein>
    <submittedName>
        <fullName evidence="1">Uncharacterized protein</fullName>
    </submittedName>
</protein>
<reference evidence="1" key="1">
    <citation type="submission" date="2018-05" db="EMBL/GenBank/DDBJ databases">
        <authorList>
            <person name="Lanie J.A."/>
            <person name="Ng W.-L."/>
            <person name="Kazmierczak K.M."/>
            <person name="Andrzejewski T.M."/>
            <person name="Davidsen T.M."/>
            <person name="Wayne K.J."/>
            <person name="Tettelin H."/>
            <person name="Glass J.I."/>
            <person name="Rusch D."/>
            <person name="Podicherti R."/>
            <person name="Tsui H.-C.T."/>
            <person name="Winkler M.E."/>
        </authorList>
    </citation>
    <scope>NUCLEOTIDE SEQUENCE</scope>
</reference>